<proteinExistence type="predicted"/>
<dbReference type="CDD" id="cd01650">
    <property type="entry name" value="RT_nLTR_like"/>
    <property type="match status" value="1"/>
</dbReference>
<name>A0A8D1GBD6_PIG</name>
<evidence type="ECO:0000313" key="4">
    <source>
        <dbReference type="Proteomes" id="UP000694728"/>
    </source>
</evidence>
<dbReference type="PANTHER" id="PTHR19446">
    <property type="entry name" value="REVERSE TRANSCRIPTASES"/>
    <property type="match status" value="1"/>
</dbReference>
<dbReference type="SUPFAM" id="SSF56672">
    <property type="entry name" value="DNA/RNA polymerases"/>
    <property type="match status" value="1"/>
</dbReference>
<evidence type="ECO:0000259" key="2">
    <source>
        <dbReference type="PROSITE" id="PS50878"/>
    </source>
</evidence>
<organism evidence="3 4">
    <name type="scientific">Sus scrofa</name>
    <name type="common">Pig</name>
    <dbReference type="NCBI Taxonomy" id="9823"/>
    <lineage>
        <taxon>Eukaryota</taxon>
        <taxon>Metazoa</taxon>
        <taxon>Chordata</taxon>
        <taxon>Craniata</taxon>
        <taxon>Vertebrata</taxon>
        <taxon>Euteleostomi</taxon>
        <taxon>Mammalia</taxon>
        <taxon>Eutheria</taxon>
        <taxon>Laurasiatheria</taxon>
        <taxon>Artiodactyla</taxon>
        <taxon>Suina</taxon>
        <taxon>Suidae</taxon>
        <taxon>Sus</taxon>
    </lineage>
</organism>
<dbReference type="AlphaFoldDB" id="A0A8D1GBD6"/>
<protein>
    <recommendedName>
        <fullName evidence="1">RNA-directed DNA polymerase</fullName>
        <ecNumber evidence="1">2.7.7.49</ecNumber>
    </recommendedName>
</protein>
<dbReference type="EC" id="2.7.7.49" evidence="1"/>
<dbReference type="InterPro" id="IPR043502">
    <property type="entry name" value="DNA/RNA_pol_sf"/>
</dbReference>
<feature type="domain" description="Reverse transcriptase" evidence="2">
    <location>
        <begin position="244"/>
        <end position="519"/>
    </location>
</feature>
<evidence type="ECO:0000313" key="3">
    <source>
        <dbReference type="Ensembl" id="ENSSSCP00045001538.1"/>
    </source>
</evidence>
<dbReference type="PROSITE" id="PS50878">
    <property type="entry name" value="RT_POL"/>
    <property type="match status" value="1"/>
</dbReference>
<evidence type="ECO:0000256" key="1">
    <source>
        <dbReference type="ARBA" id="ARBA00012493"/>
    </source>
</evidence>
<dbReference type="Proteomes" id="UP000694728">
    <property type="component" value="Unplaced"/>
</dbReference>
<reference evidence="3" key="1">
    <citation type="submission" date="2025-08" db="UniProtKB">
        <authorList>
            <consortium name="Ensembl"/>
        </authorList>
    </citation>
    <scope>IDENTIFICATION</scope>
</reference>
<dbReference type="GO" id="GO:0003964">
    <property type="term" value="F:RNA-directed DNA polymerase activity"/>
    <property type="evidence" value="ECO:0007669"/>
    <property type="project" value="UniProtKB-EC"/>
</dbReference>
<accession>A0A8D1GBD6</accession>
<dbReference type="Pfam" id="PF00078">
    <property type="entry name" value="RVT_1"/>
    <property type="match status" value="1"/>
</dbReference>
<dbReference type="Ensembl" id="ENSSSCT00045002401.1">
    <property type="protein sequence ID" value="ENSSSCP00045001538.1"/>
    <property type="gene ID" value="ENSSSCG00045001510.1"/>
</dbReference>
<dbReference type="InterPro" id="IPR000477">
    <property type="entry name" value="RT_dom"/>
</dbReference>
<sequence>MLLNNQWITEEIKEEIKKYLAANDNEDTTLQNLWDAAKAVLRGKFIAIQAHLRKQEKAQINKLTLHLKQLEREEQTRPKVSRRKEIIKIRAEINEIETKKTIEKINETKSWFFEKINKIDKPLARLIKQKRERTQINKIRNEKGEVTTDITEIQRIIRDYYMQLYANKMENLEEMDKFLEKYNLPRLNQDEIEKMNGPITRTEIETVIKKLPTNKSPGPDGFTGEFYQTFREELTPLLLKLFQKIAEEGILPNSFYEATITLVPKPDKDSTKKENYRPISLMNIDAKILNKILANRIQQYIKRIVHHDQVGFIPGMQGFFNIRKSISVIHHINKLKNKNHMILSIDAEKAFDKIQHPFLIKTLQKVGITGTYLNMIKAIYDKPTANIILNGEKLKEFPLRSGTRQGCPLSPLLFNIVLEVLATAIREVKEIKGIQIGKEEVKLSLFADDMILYLENPKDSTRKLLELIHEFGKVAGYKINTQKSIAFLYTNNEKAEKEIREAIPFTIASKRIKYLGVNLPKETKDLYSENYKPLMKEIKDDTNRWKDIPCSWIGRVNIIKMTILPKAIYRFNAIPIKLPRTFFTELEQNILKFVWKHKRPRIAKDILKKKNGAGGIRLPDFRQYYKATVVKTAWYWHKDRHIDQWNRIESPEIKPTHLQPTNL</sequence>